<dbReference type="InParanoid" id="D7SM74"/>
<reference evidence="3" key="1">
    <citation type="journal article" date="2007" name="Nature">
        <title>The grapevine genome sequence suggests ancestral hexaploidization in major angiosperm phyla.</title>
        <authorList>
            <consortium name="The French-Italian Public Consortium for Grapevine Genome Characterization."/>
            <person name="Jaillon O."/>
            <person name="Aury J.-M."/>
            <person name="Noel B."/>
            <person name="Policriti A."/>
            <person name="Clepet C."/>
            <person name="Casagrande A."/>
            <person name="Choisne N."/>
            <person name="Aubourg S."/>
            <person name="Vitulo N."/>
            <person name="Jubin C."/>
            <person name="Vezzi A."/>
            <person name="Legeai F."/>
            <person name="Hugueney P."/>
            <person name="Dasilva C."/>
            <person name="Horner D."/>
            <person name="Mica E."/>
            <person name="Jublot D."/>
            <person name="Poulain J."/>
            <person name="Bruyere C."/>
            <person name="Billault A."/>
            <person name="Segurens B."/>
            <person name="Gouyvenoux M."/>
            <person name="Ugarte E."/>
            <person name="Cattonaro F."/>
            <person name="Anthouard V."/>
            <person name="Vico V."/>
            <person name="Del Fabbro C."/>
            <person name="Alaux M."/>
            <person name="Di Gaspero G."/>
            <person name="Dumas V."/>
            <person name="Felice N."/>
            <person name="Paillard S."/>
            <person name="Juman I."/>
            <person name="Moroldo M."/>
            <person name="Scalabrin S."/>
            <person name="Canaguier A."/>
            <person name="Le Clainche I."/>
            <person name="Malacrida G."/>
            <person name="Durand E."/>
            <person name="Pesole G."/>
            <person name="Laucou V."/>
            <person name="Chatelet P."/>
            <person name="Merdinoglu D."/>
            <person name="Delledonne M."/>
            <person name="Pezzotti M."/>
            <person name="Lecharny A."/>
            <person name="Scarpelli C."/>
            <person name="Artiguenave F."/>
            <person name="Pe M.E."/>
            <person name="Valle G."/>
            <person name="Morgante M."/>
            <person name="Caboche M."/>
            <person name="Adam-Blondon A.-F."/>
            <person name="Weissenbach J."/>
            <person name="Quetier F."/>
            <person name="Wincker P."/>
        </authorList>
    </citation>
    <scope>NUCLEOTIDE SEQUENCE [LARGE SCALE GENOMIC DNA]</scope>
    <source>
        <strain evidence="3">cv. Pinot noir / PN40024</strain>
    </source>
</reference>
<gene>
    <name evidence="2" type="ordered locus">VIT_15s0021g00180</name>
</gene>
<dbReference type="AlphaFoldDB" id="D7SM74"/>
<dbReference type="EMBL" id="FN594952">
    <property type="protein sequence ID" value="CBI16752.3"/>
    <property type="molecule type" value="Genomic_DNA"/>
</dbReference>
<evidence type="ECO:0000313" key="3">
    <source>
        <dbReference type="Proteomes" id="UP000009183"/>
    </source>
</evidence>
<protein>
    <recommendedName>
        <fullName evidence="4">Secreted protein</fullName>
    </recommendedName>
</protein>
<sequence length="69" mass="7983">MPYLRLLIKIFSSVLLITLIRSLSSFTRGNLSCKHMQTCKKLRNLRLLNLCCRLRSTWNMNSSMTSSTS</sequence>
<evidence type="ECO:0000313" key="2">
    <source>
        <dbReference type="EMBL" id="CBI16752.3"/>
    </source>
</evidence>
<name>D7SM74_VITVI</name>
<organism evidence="2 3">
    <name type="scientific">Vitis vinifera</name>
    <name type="common">Grape</name>
    <dbReference type="NCBI Taxonomy" id="29760"/>
    <lineage>
        <taxon>Eukaryota</taxon>
        <taxon>Viridiplantae</taxon>
        <taxon>Streptophyta</taxon>
        <taxon>Embryophyta</taxon>
        <taxon>Tracheophyta</taxon>
        <taxon>Spermatophyta</taxon>
        <taxon>Magnoliopsida</taxon>
        <taxon>eudicotyledons</taxon>
        <taxon>Gunneridae</taxon>
        <taxon>Pentapetalae</taxon>
        <taxon>rosids</taxon>
        <taxon>Vitales</taxon>
        <taxon>Vitaceae</taxon>
        <taxon>Viteae</taxon>
        <taxon>Vitis</taxon>
    </lineage>
</organism>
<feature type="chain" id="PRO_5003105916" description="Secreted protein" evidence="1">
    <location>
        <begin position="23"/>
        <end position="69"/>
    </location>
</feature>
<feature type="signal peptide" evidence="1">
    <location>
        <begin position="1"/>
        <end position="22"/>
    </location>
</feature>
<accession>D7SM74</accession>
<evidence type="ECO:0000256" key="1">
    <source>
        <dbReference type="SAM" id="SignalP"/>
    </source>
</evidence>
<keyword evidence="3" id="KW-1185">Reference proteome</keyword>
<keyword evidence="1" id="KW-0732">Signal</keyword>
<evidence type="ECO:0008006" key="4">
    <source>
        <dbReference type="Google" id="ProtNLM"/>
    </source>
</evidence>
<dbReference type="Proteomes" id="UP000009183">
    <property type="component" value="Chromosome 15"/>
</dbReference>
<dbReference type="HOGENOM" id="CLU_2781048_0_0_1"/>
<proteinExistence type="predicted"/>
<dbReference type="PaxDb" id="29760-VIT_15s0021g00180.t01"/>